<proteinExistence type="predicted"/>
<evidence type="ECO:0000256" key="1">
    <source>
        <dbReference type="SAM" id="MobiDB-lite"/>
    </source>
</evidence>
<gene>
    <name evidence="2" type="ORF">CYFUS_000532</name>
</gene>
<feature type="region of interest" description="Disordered" evidence="1">
    <location>
        <begin position="1"/>
        <end position="118"/>
    </location>
</feature>
<reference evidence="2 3" key="1">
    <citation type="submission" date="2017-06" db="EMBL/GenBank/DDBJ databases">
        <title>Sequencing and comparative analysis of myxobacterial genomes.</title>
        <authorList>
            <person name="Rupp O."/>
            <person name="Goesmann A."/>
            <person name="Sogaard-Andersen L."/>
        </authorList>
    </citation>
    <scope>NUCLEOTIDE SEQUENCE [LARGE SCALE GENOMIC DNA]</scope>
    <source>
        <strain evidence="2 3">DSM 52655</strain>
    </source>
</reference>
<dbReference type="Proteomes" id="UP000217257">
    <property type="component" value="Chromosome"/>
</dbReference>
<evidence type="ECO:0000313" key="3">
    <source>
        <dbReference type="Proteomes" id="UP000217257"/>
    </source>
</evidence>
<feature type="compositionally biased region" description="Basic and acidic residues" evidence="1">
    <location>
        <begin position="42"/>
        <end position="61"/>
    </location>
</feature>
<dbReference type="RefSeq" id="WP_095983787.1">
    <property type="nucleotide sequence ID" value="NZ_CP022098.1"/>
</dbReference>
<dbReference type="KEGG" id="cfus:CYFUS_000532"/>
<accession>A0A250IV56</accession>
<name>A0A250IV56_9BACT</name>
<organism evidence="2 3">
    <name type="scientific">Cystobacter fuscus</name>
    <dbReference type="NCBI Taxonomy" id="43"/>
    <lineage>
        <taxon>Bacteria</taxon>
        <taxon>Pseudomonadati</taxon>
        <taxon>Myxococcota</taxon>
        <taxon>Myxococcia</taxon>
        <taxon>Myxococcales</taxon>
        <taxon>Cystobacterineae</taxon>
        <taxon>Archangiaceae</taxon>
        <taxon>Cystobacter</taxon>
    </lineage>
</organism>
<sequence length="177" mass="19217">MTKTFRDEQNTVAAPDENTRDTPKREPAAEVANKVRYGHAHARTEQLYQERRARYELKKQQEAAQAAREQQARKHEELPSVEARTSKASAQTPHAQTPHMEDSGEGPGEGTGEGFGRERVKELALDAVKSVIGAAREAVHGHPLVGARKLAGDALSGALKVAREVTSRPTSPSGGEH</sequence>
<dbReference type="AlphaFoldDB" id="A0A250IV56"/>
<dbReference type="EMBL" id="CP022098">
    <property type="protein sequence ID" value="ATB35120.1"/>
    <property type="molecule type" value="Genomic_DNA"/>
</dbReference>
<protein>
    <submittedName>
        <fullName evidence="2">Uncharacterized protein</fullName>
    </submittedName>
</protein>
<feature type="compositionally biased region" description="Gly residues" evidence="1">
    <location>
        <begin position="105"/>
        <end position="114"/>
    </location>
</feature>
<evidence type="ECO:0000313" key="2">
    <source>
        <dbReference type="EMBL" id="ATB35120.1"/>
    </source>
</evidence>
<feature type="compositionally biased region" description="Basic and acidic residues" evidence="1">
    <location>
        <begin position="17"/>
        <end position="28"/>
    </location>
</feature>
<feature type="compositionally biased region" description="Polar residues" evidence="1">
    <location>
        <begin position="86"/>
        <end position="95"/>
    </location>
</feature>